<dbReference type="EMBL" id="MU864372">
    <property type="protein sequence ID" value="KAK4189739.1"/>
    <property type="molecule type" value="Genomic_DNA"/>
</dbReference>
<dbReference type="Proteomes" id="UP001302126">
    <property type="component" value="Unassembled WGS sequence"/>
</dbReference>
<feature type="chain" id="PRO_5042934668" evidence="2">
    <location>
        <begin position="21"/>
        <end position="629"/>
    </location>
</feature>
<gene>
    <name evidence="4" type="ORF">QBC35DRAFT_128068</name>
</gene>
<comment type="caution">
    <text evidence="4">The sequence shown here is derived from an EMBL/GenBank/DDBJ whole genome shotgun (WGS) entry which is preliminary data.</text>
</comment>
<protein>
    <submittedName>
        <fullName evidence="4">Lipase</fullName>
    </submittedName>
</protein>
<dbReference type="Pfam" id="PF00135">
    <property type="entry name" value="COesterase"/>
    <property type="match status" value="1"/>
</dbReference>
<dbReference type="InterPro" id="IPR002018">
    <property type="entry name" value="CarbesteraseB"/>
</dbReference>
<dbReference type="Gene3D" id="3.40.50.1820">
    <property type="entry name" value="alpha/beta hydrolase"/>
    <property type="match status" value="1"/>
</dbReference>
<dbReference type="AlphaFoldDB" id="A0AAN6WWW2"/>
<name>A0AAN6WWW2_9PEZI</name>
<dbReference type="InterPro" id="IPR029058">
    <property type="entry name" value="AB_hydrolase_fold"/>
</dbReference>
<keyword evidence="5" id="KW-1185">Reference proteome</keyword>
<feature type="region of interest" description="Disordered" evidence="1">
    <location>
        <begin position="558"/>
        <end position="580"/>
    </location>
</feature>
<reference evidence="4" key="2">
    <citation type="submission" date="2023-05" db="EMBL/GenBank/DDBJ databases">
        <authorList>
            <consortium name="Lawrence Berkeley National Laboratory"/>
            <person name="Steindorff A."/>
            <person name="Hensen N."/>
            <person name="Bonometti L."/>
            <person name="Westerberg I."/>
            <person name="Brannstrom I.O."/>
            <person name="Guillou S."/>
            <person name="Cros-Aarteil S."/>
            <person name="Calhoun S."/>
            <person name="Haridas S."/>
            <person name="Kuo A."/>
            <person name="Mondo S."/>
            <person name="Pangilinan J."/>
            <person name="Riley R."/>
            <person name="Labutti K."/>
            <person name="Andreopoulos B."/>
            <person name="Lipzen A."/>
            <person name="Chen C."/>
            <person name="Yanf M."/>
            <person name="Daum C."/>
            <person name="Ng V."/>
            <person name="Clum A."/>
            <person name="Ohm R."/>
            <person name="Martin F."/>
            <person name="Silar P."/>
            <person name="Natvig D."/>
            <person name="Lalanne C."/>
            <person name="Gautier V."/>
            <person name="Ament-Velasquez S.L."/>
            <person name="Kruys A."/>
            <person name="Hutchinson M.I."/>
            <person name="Powell A.J."/>
            <person name="Barry K."/>
            <person name="Miller A.N."/>
            <person name="Grigoriev I.V."/>
            <person name="Debuchy R."/>
            <person name="Gladieux P."/>
            <person name="Thoren M.H."/>
            <person name="Johannesson H."/>
        </authorList>
    </citation>
    <scope>NUCLEOTIDE SEQUENCE</scope>
    <source>
        <strain evidence="4">PSN309</strain>
    </source>
</reference>
<evidence type="ECO:0000313" key="5">
    <source>
        <dbReference type="Proteomes" id="UP001302126"/>
    </source>
</evidence>
<sequence length="629" mass="68822">MLLAKSSAVFFGLAVTSVLANPTVTLSKTKVTYRGTTVGSVEHFQNIRFAHDTSGQRRFAPPEPYTPAEGTEVDATAPGAACPQSKAAIPPFFVETPNISEDCLTLRISRPAGTTAKDKLPVVVHLHGGGVVKGSAYDPHFDPDNLLALSVEIDKPIIHVALNYRLTIFGFARLPILKDQKSMNVGMRDQRVGYRWIKDNIAAFGGDPTRITSFGLSAGATFISLHLISYGGKKGVPFTQGWAMSGPPGTGFNMTSDVTELHTRAVGRQLGCPSNQDSELLQCLRQVPFEKLTETAMGYSVNNHPPAGLFTFIPSVDGDIIPDRQSVLYRSGKFVKGIPMVYGWAQDDGAGSTGPASLYQTEESIKKPVKDVAHTITEEDFEKLFSLYPVSDFEPDLAFYEARRQESDPVVPVHYFRAARILRDLMFTCSSIDFGYELSRQSRAINPQFPGTHLYTLNQSMLTPLFAGAGMPYIGATHGSDTNYLYKLFPEGPIAEADEKLSRAMGTSFINFAYRGSPEHKHKKKKKKNDAGLGDWPEAFATQGPGALNLMVIGGPHGTGSAHLTSHKHKTKGKKGDGREEAQVPILGEDMVVGEMANKIDRERKRELEREKLFERCAYINSLSEKLGN</sequence>
<proteinExistence type="predicted"/>
<keyword evidence="2" id="KW-0732">Signal</keyword>
<feature type="region of interest" description="Disordered" evidence="1">
    <location>
        <begin position="53"/>
        <end position="79"/>
    </location>
</feature>
<organism evidence="4 5">
    <name type="scientific">Podospora australis</name>
    <dbReference type="NCBI Taxonomy" id="1536484"/>
    <lineage>
        <taxon>Eukaryota</taxon>
        <taxon>Fungi</taxon>
        <taxon>Dikarya</taxon>
        <taxon>Ascomycota</taxon>
        <taxon>Pezizomycotina</taxon>
        <taxon>Sordariomycetes</taxon>
        <taxon>Sordariomycetidae</taxon>
        <taxon>Sordariales</taxon>
        <taxon>Podosporaceae</taxon>
        <taxon>Podospora</taxon>
    </lineage>
</organism>
<evidence type="ECO:0000313" key="4">
    <source>
        <dbReference type="EMBL" id="KAK4189739.1"/>
    </source>
</evidence>
<accession>A0AAN6WWW2</accession>
<dbReference type="InterPro" id="IPR050309">
    <property type="entry name" value="Type-B_Carboxylest/Lipase"/>
</dbReference>
<dbReference type="PANTHER" id="PTHR11559">
    <property type="entry name" value="CARBOXYLESTERASE"/>
    <property type="match status" value="1"/>
</dbReference>
<feature type="signal peptide" evidence="2">
    <location>
        <begin position="1"/>
        <end position="20"/>
    </location>
</feature>
<reference evidence="4" key="1">
    <citation type="journal article" date="2023" name="Mol. Phylogenet. Evol.">
        <title>Genome-scale phylogeny and comparative genomics of the fungal order Sordariales.</title>
        <authorList>
            <person name="Hensen N."/>
            <person name="Bonometti L."/>
            <person name="Westerberg I."/>
            <person name="Brannstrom I.O."/>
            <person name="Guillou S."/>
            <person name="Cros-Aarteil S."/>
            <person name="Calhoun S."/>
            <person name="Haridas S."/>
            <person name="Kuo A."/>
            <person name="Mondo S."/>
            <person name="Pangilinan J."/>
            <person name="Riley R."/>
            <person name="LaButti K."/>
            <person name="Andreopoulos B."/>
            <person name="Lipzen A."/>
            <person name="Chen C."/>
            <person name="Yan M."/>
            <person name="Daum C."/>
            <person name="Ng V."/>
            <person name="Clum A."/>
            <person name="Steindorff A."/>
            <person name="Ohm R.A."/>
            <person name="Martin F."/>
            <person name="Silar P."/>
            <person name="Natvig D.O."/>
            <person name="Lalanne C."/>
            <person name="Gautier V."/>
            <person name="Ament-Velasquez S.L."/>
            <person name="Kruys A."/>
            <person name="Hutchinson M.I."/>
            <person name="Powell A.J."/>
            <person name="Barry K."/>
            <person name="Miller A.N."/>
            <person name="Grigoriev I.V."/>
            <person name="Debuchy R."/>
            <person name="Gladieux P."/>
            <person name="Hiltunen Thoren M."/>
            <person name="Johannesson H."/>
        </authorList>
    </citation>
    <scope>NUCLEOTIDE SEQUENCE</scope>
    <source>
        <strain evidence="4">PSN309</strain>
    </source>
</reference>
<evidence type="ECO:0000256" key="2">
    <source>
        <dbReference type="SAM" id="SignalP"/>
    </source>
</evidence>
<evidence type="ECO:0000259" key="3">
    <source>
        <dbReference type="Pfam" id="PF00135"/>
    </source>
</evidence>
<dbReference type="SUPFAM" id="SSF53474">
    <property type="entry name" value="alpha/beta-Hydrolases"/>
    <property type="match status" value="1"/>
</dbReference>
<feature type="domain" description="Carboxylesterase type B" evidence="3">
    <location>
        <begin position="34"/>
        <end position="526"/>
    </location>
</feature>
<evidence type="ECO:0000256" key="1">
    <source>
        <dbReference type="SAM" id="MobiDB-lite"/>
    </source>
</evidence>